<feature type="transmembrane region" description="Helical" evidence="9">
    <location>
        <begin position="59"/>
        <end position="86"/>
    </location>
</feature>
<dbReference type="InterPro" id="IPR003593">
    <property type="entry name" value="AAA+_ATPase"/>
</dbReference>
<sequence>MNSVKMYIRLMKYINPRWRLTGLAFLLTLLCLIFGLFQPYLISMFIDRVLIDRETNAAIPLLGLSLALTLISALLNVSGFSIFRYLEARTTLDLRSKVLSHIRKIPLTEIEKNGPGKYIALMGMDTSKVAVFINVIAVELTRQWLQMFISLVIILAIDWRLGLIALIGIPLLLSIPRLYNKPVKDAVNLLRTHNEEIGSYLVESIQGSREIRAYHLESWEEQRNEAMYKDLVKVSIKEGLFRRLSGETASLVIAITIVFLYGFGSGQVLNGVFTVGMMVASAQYLHSVLSPVQNMNYLISDLLGSEVAMSRIEDFLRSPIETVMQEENAGGKGTENEYPRLPKDKIPVVVCKDLNVAYEGTRILKGVNIEIGRGRIAAFVGTSGSGKSTLFKTLQGFMPIETGNVSLAGLSLERWSRRELSRMICYVSQETFLFKGTLFDNIALGKPEVTEQEVYEVLCDVDLKAYVDSLPDGIHTQLDNQGFQLSGGQRQRVAIARAIIRKPEILILDEPTSALDRNTEEQVLSIIERTMNNKTTLIATHRLETIIYADVIYVMDNGVVVDFGTHHELMNRCGEYSKLVNAQELQHQTMRIG</sequence>
<name>A0A7G5BUH4_9BACL</name>
<dbReference type="SUPFAM" id="SSF52540">
    <property type="entry name" value="P-loop containing nucleoside triphosphate hydrolases"/>
    <property type="match status" value="1"/>
</dbReference>
<keyword evidence="7 9" id="KW-1133">Transmembrane helix</keyword>
<dbReference type="FunFam" id="3.40.50.300:FF:000221">
    <property type="entry name" value="Multidrug ABC transporter ATP-binding protein"/>
    <property type="match status" value="1"/>
</dbReference>
<dbReference type="PANTHER" id="PTHR43394:SF1">
    <property type="entry name" value="ATP-BINDING CASSETTE SUB-FAMILY B MEMBER 10, MITOCHONDRIAL"/>
    <property type="match status" value="1"/>
</dbReference>
<keyword evidence="5" id="KW-0547">Nucleotide-binding</keyword>
<evidence type="ECO:0000313" key="12">
    <source>
        <dbReference type="EMBL" id="QMV40608.1"/>
    </source>
</evidence>
<dbReference type="InterPro" id="IPR039421">
    <property type="entry name" value="Type_1_exporter"/>
</dbReference>
<dbReference type="AlphaFoldDB" id="A0A7G5BUH4"/>
<dbReference type="InterPro" id="IPR036640">
    <property type="entry name" value="ABC1_TM_sf"/>
</dbReference>
<evidence type="ECO:0000256" key="8">
    <source>
        <dbReference type="ARBA" id="ARBA00023136"/>
    </source>
</evidence>
<dbReference type="InterPro" id="IPR027417">
    <property type="entry name" value="P-loop_NTPase"/>
</dbReference>
<evidence type="ECO:0000256" key="6">
    <source>
        <dbReference type="ARBA" id="ARBA00022840"/>
    </source>
</evidence>
<dbReference type="GO" id="GO:0016887">
    <property type="term" value="F:ATP hydrolysis activity"/>
    <property type="evidence" value="ECO:0007669"/>
    <property type="project" value="InterPro"/>
</dbReference>
<comment type="subcellular location">
    <subcellularLocation>
        <location evidence="1">Cell membrane</location>
        <topology evidence="1">Multi-pass membrane protein</topology>
    </subcellularLocation>
</comment>
<dbReference type="EMBL" id="CP041969">
    <property type="protein sequence ID" value="QMV40608.1"/>
    <property type="molecule type" value="Genomic_DNA"/>
</dbReference>
<dbReference type="Gene3D" id="1.20.1560.10">
    <property type="entry name" value="ABC transporter type 1, transmembrane domain"/>
    <property type="match status" value="1"/>
</dbReference>
<feature type="transmembrane region" description="Helical" evidence="9">
    <location>
        <begin position="144"/>
        <end position="173"/>
    </location>
</feature>
<dbReference type="KEGG" id="cchl:FPL14_04860"/>
<feature type="transmembrane region" description="Helical" evidence="9">
    <location>
        <begin position="244"/>
        <end position="262"/>
    </location>
</feature>
<evidence type="ECO:0000256" key="4">
    <source>
        <dbReference type="ARBA" id="ARBA00022692"/>
    </source>
</evidence>
<evidence type="ECO:0000259" key="11">
    <source>
        <dbReference type="PROSITE" id="PS50929"/>
    </source>
</evidence>
<keyword evidence="2" id="KW-0813">Transport</keyword>
<dbReference type="SUPFAM" id="SSF90123">
    <property type="entry name" value="ABC transporter transmembrane region"/>
    <property type="match status" value="1"/>
</dbReference>
<dbReference type="PROSITE" id="PS50929">
    <property type="entry name" value="ABC_TM1F"/>
    <property type="match status" value="1"/>
</dbReference>
<accession>A0A7G5BUH4</accession>
<keyword evidence="13" id="KW-1185">Reference proteome</keyword>
<reference evidence="12 13" key="1">
    <citation type="submission" date="2019-07" db="EMBL/GenBank/DDBJ databases">
        <authorList>
            <person name="Kim J.K."/>
            <person name="Cheong H.-M."/>
            <person name="Choi Y."/>
            <person name="Hwang K.J."/>
            <person name="Lee S."/>
            <person name="Choi C."/>
        </authorList>
    </citation>
    <scope>NUCLEOTIDE SEQUENCE [LARGE SCALE GENOMIC DNA]</scope>
    <source>
        <strain evidence="12 13">KS 22</strain>
    </source>
</reference>
<evidence type="ECO:0000256" key="1">
    <source>
        <dbReference type="ARBA" id="ARBA00004651"/>
    </source>
</evidence>
<evidence type="ECO:0000256" key="7">
    <source>
        <dbReference type="ARBA" id="ARBA00022989"/>
    </source>
</evidence>
<evidence type="ECO:0000256" key="9">
    <source>
        <dbReference type="SAM" id="Phobius"/>
    </source>
</evidence>
<proteinExistence type="predicted"/>
<keyword evidence="4 9" id="KW-0812">Transmembrane</keyword>
<keyword evidence="3" id="KW-1003">Cell membrane</keyword>
<dbReference type="InterPro" id="IPR011527">
    <property type="entry name" value="ABC1_TM_dom"/>
</dbReference>
<organism evidence="12 13">
    <name type="scientific">Cohnella cholangitidis</name>
    <dbReference type="NCBI Taxonomy" id="2598458"/>
    <lineage>
        <taxon>Bacteria</taxon>
        <taxon>Bacillati</taxon>
        <taxon>Bacillota</taxon>
        <taxon>Bacilli</taxon>
        <taxon>Bacillales</taxon>
        <taxon>Paenibacillaceae</taxon>
        <taxon>Cohnella</taxon>
    </lineage>
</organism>
<dbReference type="PROSITE" id="PS00211">
    <property type="entry name" value="ABC_TRANSPORTER_1"/>
    <property type="match status" value="1"/>
</dbReference>
<dbReference type="InterPro" id="IPR017871">
    <property type="entry name" value="ABC_transporter-like_CS"/>
</dbReference>
<evidence type="ECO:0000259" key="10">
    <source>
        <dbReference type="PROSITE" id="PS50893"/>
    </source>
</evidence>
<dbReference type="Proteomes" id="UP000515679">
    <property type="component" value="Chromosome"/>
</dbReference>
<evidence type="ECO:0000256" key="3">
    <source>
        <dbReference type="ARBA" id="ARBA00022475"/>
    </source>
</evidence>
<dbReference type="Gene3D" id="3.40.50.300">
    <property type="entry name" value="P-loop containing nucleotide triphosphate hydrolases"/>
    <property type="match status" value="1"/>
</dbReference>
<dbReference type="GO" id="GO:0005524">
    <property type="term" value="F:ATP binding"/>
    <property type="evidence" value="ECO:0007669"/>
    <property type="project" value="UniProtKB-KW"/>
</dbReference>
<dbReference type="Pfam" id="PF00664">
    <property type="entry name" value="ABC_membrane"/>
    <property type="match status" value="1"/>
</dbReference>
<feature type="domain" description="ABC transmembrane type-1" evidence="11">
    <location>
        <begin position="23"/>
        <end position="304"/>
    </location>
</feature>
<dbReference type="InterPro" id="IPR003439">
    <property type="entry name" value="ABC_transporter-like_ATP-bd"/>
</dbReference>
<dbReference type="PANTHER" id="PTHR43394">
    <property type="entry name" value="ATP-DEPENDENT PERMEASE MDL1, MITOCHONDRIAL"/>
    <property type="match status" value="1"/>
</dbReference>
<evidence type="ECO:0000256" key="5">
    <source>
        <dbReference type="ARBA" id="ARBA00022741"/>
    </source>
</evidence>
<dbReference type="SMART" id="SM00382">
    <property type="entry name" value="AAA"/>
    <property type="match status" value="1"/>
</dbReference>
<evidence type="ECO:0000313" key="13">
    <source>
        <dbReference type="Proteomes" id="UP000515679"/>
    </source>
</evidence>
<dbReference type="PROSITE" id="PS50893">
    <property type="entry name" value="ABC_TRANSPORTER_2"/>
    <property type="match status" value="1"/>
</dbReference>
<evidence type="ECO:0000256" key="2">
    <source>
        <dbReference type="ARBA" id="ARBA00022448"/>
    </source>
</evidence>
<dbReference type="CDD" id="cd07346">
    <property type="entry name" value="ABC_6TM_exporters"/>
    <property type="match status" value="1"/>
</dbReference>
<dbReference type="GO" id="GO:0015421">
    <property type="term" value="F:ABC-type oligopeptide transporter activity"/>
    <property type="evidence" value="ECO:0007669"/>
    <property type="project" value="TreeGrafter"/>
</dbReference>
<gene>
    <name evidence="12" type="ORF">FPL14_04860</name>
</gene>
<keyword evidence="8 9" id="KW-0472">Membrane</keyword>
<protein>
    <submittedName>
        <fullName evidence="12">ABC transporter ATP-binding protein</fullName>
    </submittedName>
</protein>
<keyword evidence="6 12" id="KW-0067">ATP-binding</keyword>
<dbReference type="GO" id="GO:0005886">
    <property type="term" value="C:plasma membrane"/>
    <property type="evidence" value="ECO:0007669"/>
    <property type="project" value="UniProtKB-SubCell"/>
</dbReference>
<dbReference type="Pfam" id="PF00005">
    <property type="entry name" value="ABC_tran"/>
    <property type="match status" value="1"/>
</dbReference>
<dbReference type="RefSeq" id="WP_182301964.1">
    <property type="nucleotide sequence ID" value="NZ_CP041969.1"/>
</dbReference>
<feature type="domain" description="ABC transporter" evidence="10">
    <location>
        <begin position="349"/>
        <end position="582"/>
    </location>
</feature>